<sequence length="90" mass="10000">MYTPIMVVGKFVVSFPIAVVPPTILGNGYFKEMDPRVDVLLILVIQTAIGNEHLKKSHLVGNNGNEYTKRDIWEFGIFVANCCSTGNNWG</sequence>
<reference evidence="1 2" key="1">
    <citation type="submission" date="2021-06" db="EMBL/GenBank/DDBJ databases">
        <title>Caerostris darwini draft genome.</title>
        <authorList>
            <person name="Kono N."/>
            <person name="Arakawa K."/>
        </authorList>
    </citation>
    <scope>NUCLEOTIDE SEQUENCE [LARGE SCALE GENOMIC DNA]</scope>
</reference>
<accession>A0AAV4RRA6</accession>
<keyword evidence="2" id="KW-1185">Reference proteome</keyword>
<evidence type="ECO:0000313" key="2">
    <source>
        <dbReference type="Proteomes" id="UP001054837"/>
    </source>
</evidence>
<organism evidence="1 2">
    <name type="scientific">Caerostris darwini</name>
    <dbReference type="NCBI Taxonomy" id="1538125"/>
    <lineage>
        <taxon>Eukaryota</taxon>
        <taxon>Metazoa</taxon>
        <taxon>Ecdysozoa</taxon>
        <taxon>Arthropoda</taxon>
        <taxon>Chelicerata</taxon>
        <taxon>Arachnida</taxon>
        <taxon>Araneae</taxon>
        <taxon>Araneomorphae</taxon>
        <taxon>Entelegynae</taxon>
        <taxon>Araneoidea</taxon>
        <taxon>Araneidae</taxon>
        <taxon>Caerostris</taxon>
    </lineage>
</organism>
<proteinExistence type="predicted"/>
<name>A0AAV4RRA6_9ARAC</name>
<dbReference type="AlphaFoldDB" id="A0AAV4RRA6"/>
<dbReference type="EMBL" id="BPLQ01006617">
    <property type="protein sequence ID" value="GIY23995.1"/>
    <property type="molecule type" value="Genomic_DNA"/>
</dbReference>
<comment type="caution">
    <text evidence="1">The sequence shown here is derived from an EMBL/GenBank/DDBJ whole genome shotgun (WGS) entry which is preliminary data.</text>
</comment>
<protein>
    <submittedName>
        <fullName evidence="1">Uncharacterized protein</fullName>
    </submittedName>
</protein>
<dbReference type="Proteomes" id="UP001054837">
    <property type="component" value="Unassembled WGS sequence"/>
</dbReference>
<gene>
    <name evidence="1" type="ORF">CDAR_525761</name>
</gene>
<evidence type="ECO:0000313" key="1">
    <source>
        <dbReference type="EMBL" id="GIY23995.1"/>
    </source>
</evidence>